<evidence type="ECO:0000313" key="10">
    <source>
        <dbReference type="Proteomes" id="UP000317178"/>
    </source>
</evidence>
<evidence type="ECO:0000256" key="7">
    <source>
        <dbReference type="HAMAP-Rule" id="MF_02060"/>
    </source>
</evidence>
<protein>
    <recommendedName>
        <fullName evidence="7">tRNA (guanosine(18)-2'-O)-methyltransferase</fullName>
        <ecNumber evidence="7">2.1.1.34</ecNumber>
    </recommendedName>
    <alternativeName>
        <fullName evidence="7">tRNA [Gm18] methyltransferase</fullName>
    </alternativeName>
</protein>
<feature type="binding site" evidence="7">
    <location>
        <position position="155"/>
    </location>
    <ligand>
        <name>S-adenosyl-L-methionine</name>
        <dbReference type="ChEBI" id="CHEBI:59789"/>
    </ligand>
</feature>
<organism evidence="9 10">
    <name type="scientific">Polystyrenella longa</name>
    <dbReference type="NCBI Taxonomy" id="2528007"/>
    <lineage>
        <taxon>Bacteria</taxon>
        <taxon>Pseudomonadati</taxon>
        <taxon>Planctomycetota</taxon>
        <taxon>Planctomycetia</taxon>
        <taxon>Planctomycetales</taxon>
        <taxon>Planctomycetaceae</taxon>
        <taxon>Polystyrenella</taxon>
    </lineage>
</organism>
<feature type="binding site" evidence="7">
    <location>
        <position position="164"/>
    </location>
    <ligand>
        <name>S-adenosyl-L-methionine</name>
        <dbReference type="ChEBI" id="CHEBI:59789"/>
    </ligand>
</feature>
<comment type="caution">
    <text evidence="7">Lacks conserved residue(s) required for the propagation of feature annotation.</text>
</comment>
<gene>
    <name evidence="7 9" type="primary">trmH</name>
    <name evidence="9" type="ORF">Pla110_13960</name>
</gene>
<dbReference type="AlphaFoldDB" id="A0A518CKD3"/>
<dbReference type="EC" id="2.1.1.34" evidence="7"/>
<dbReference type="PANTHER" id="PTHR43453">
    <property type="entry name" value="RRNA METHYLASE-LIKE"/>
    <property type="match status" value="1"/>
</dbReference>
<comment type="function">
    <text evidence="7">Catalyzes the 2'-O methylation of guanosine at position 18 in tRNA.</text>
</comment>
<dbReference type="Pfam" id="PF00588">
    <property type="entry name" value="SpoU_methylase"/>
    <property type="match status" value="1"/>
</dbReference>
<comment type="catalytic activity">
    <reaction evidence="7">
        <text>guanosine(18) in tRNA + S-adenosyl-L-methionine = 2'-O-methylguanosine(18) in tRNA + S-adenosyl-L-homocysteine + H(+)</text>
        <dbReference type="Rhea" id="RHEA:20077"/>
        <dbReference type="Rhea" id="RHEA-COMP:10190"/>
        <dbReference type="Rhea" id="RHEA-COMP:10192"/>
        <dbReference type="ChEBI" id="CHEBI:15378"/>
        <dbReference type="ChEBI" id="CHEBI:57856"/>
        <dbReference type="ChEBI" id="CHEBI:59789"/>
        <dbReference type="ChEBI" id="CHEBI:74269"/>
        <dbReference type="ChEBI" id="CHEBI:74445"/>
        <dbReference type="EC" id="2.1.1.34"/>
    </reaction>
</comment>
<dbReference type="KEGG" id="plon:Pla110_13960"/>
<dbReference type="GO" id="GO:0000049">
    <property type="term" value="F:tRNA binding"/>
    <property type="evidence" value="ECO:0007669"/>
    <property type="project" value="UniProtKB-UniRule"/>
</dbReference>
<dbReference type="CDD" id="cd18092">
    <property type="entry name" value="SpoU-like_TrmH"/>
    <property type="match status" value="1"/>
</dbReference>
<evidence type="ECO:0000259" key="8">
    <source>
        <dbReference type="Pfam" id="PF00588"/>
    </source>
</evidence>
<dbReference type="Gene3D" id="3.40.1280.10">
    <property type="match status" value="1"/>
</dbReference>
<evidence type="ECO:0000256" key="5">
    <source>
        <dbReference type="ARBA" id="ARBA00022694"/>
    </source>
</evidence>
<dbReference type="InterPro" id="IPR001537">
    <property type="entry name" value="SpoU_MeTrfase"/>
</dbReference>
<dbReference type="InterPro" id="IPR033671">
    <property type="entry name" value="TrmH"/>
</dbReference>
<sequence>MTNPLEEYLASFISERRLGLLDKVLDQRTRHLTVVLEDFHKPHNANACLRSCDCFGIQDAHIIETDSEFKKSQGVAAGAAGWMTLQQYKEPGTAHQDCFENLRSRGYRLLVADLVPEAVPLDELDISQPTAILFGSERRGVSEVSREAACGSIRIPMYGFTESLNVSVACALVLSNLSTRLFHSDIAWQLSDSEKQDLWRLWLRKAVGYTWPEIEQEFFKRHPQYESQAAAWRLSPVRRRKSERLDK</sequence>
<dbReference type="SUPFAM" id="SSF75217">
    <property type="entry name" value="alpha/beta knot"/>
    <property type="match status" value="1"/>
</dbReference>
<keyword evidence="1 7" id="KW-0820">tRNA-binding</keyword>
<keyword evidence="2 7" id="KW-0489">Methyltransferase</keyword>
<accession>A0A518CKD3</accession>
<keyword evidence="5 7" id="KW-0819">tRNA processing</keyword>
<keyword evidence="10" id="KW-1185">Reference proteome</keyword>
<dbReference type="GO" id="GO:0002938">
    <property type="term" value="P:tRNA guanine ribose methylation"/>
    <property type="evidence" value="ECO:0007669"/>
    <property type="project" value="UniProtKB-UniRule"/>
</dbReference>
<evidence type="ECO:0000256" key="4">
    <source>
        <dbReference type="ARBA" id="ARBA00022691"/>
    </source>
</evidence>
<dbReference type="Proteomes" id="UP000317178">
    <property type="component" value="Chromosome"/>
</dbReference>
<dbReference type="InterPro" id="IPR029026">
    <property type="entry name" value="tRNA_m1G_MTases_N"/>
</dbReference>
<keyword evidence="6 7" id="KW-0694">RNA-binding</keyword>
<dbReference type="HAMAP" id="MF_02060">
    <property type="entry name" value="tRNA_methyltr_TrmH"/>
    <property type="match status" value="1"/>
</dbReference>
<comment type="similarity">
    <text evidence="7">Belongs to the class IV-like SAM-binding methyltransferase superfamily. RNA methyltransferase TrmH family.</text>
</comment>
<evidence type="ECO:0000256" key="2">
    <source>
        <dbReference type="ARBA" id="ARBA00022603"/>
    </source>
</evidence>
<name>A0A518CKD3_9PLAN</name>
<evidence type="ECO:0000256" key="1">
    <source>
        <dbReference type="ARBA" id="ARBA00022555"/>
    </source>
</evidence>
<dbReference type="OrthoDB" id="9794400at2"/>
<dbReference type="GO" id="GO:0141100">
    <property type="term" value="F:tRNA (guanine(18)-2'-O)-methyltransferase activity"/>
    <property type="evidence" value="ECO:0007669"/>
    <property type="project" value="UniProtKB-UniRule"/>
</dbReference>
<dbReference type="RefSeq" id="WP_144994466.1">
    <property type="nucleotide sequence ID" value="NZ_CP036281.1"/>
</dbReference>
<dbReference type="PANTHER" id="PTHR43453:SF1">
    <property type="entry name" value="TRNA_RRNA METHYLTRANSFERASE SPOU TYPE DOMAIN-CONTAINING PROTEIN"/>
    <property type="match status" value="1"/>
</dbReference>
<evidence type="ECO:0000256" key="6">
    <source>
        <dbReference type="ARBA" id="ARBA00022884"/>
    </source>
</evidence>
<proteinExistence type="inferred from homology"/>
<evidence type="ECO:0000313" key="9">
    <source>
        <dbReference type="EMBL" id="QDU79682.1"/>
    </source>
</evidence>
<evidence type="ECO:0000256" key="3">
    <source>
        <dbReference type="ARBA" id="ARBA00022679"/>
    </source>
</evidence>
<feature type="domain" description="tRNA/rRNA methyltransferase SpoU type" evidence="8">
    <location>
        <begin position="32"/>
        <end position="174"/>
    </location>
</feature>
<dbReference type="EMBL" id="CP036281">
    <property type="protein sequence ID" value="QDU79682.1"/>
    <property type="molecule type" value="Genomic_DNA"/>
</dbReference>
<reference evidence="9 10" key="1">
    <citation type="submission" date="2019-02" db="EMBL/GenBank/DDBJ databases">
        <title>Deep-cultivation of Planctomycetes and their phenomic and genomic characterization uncovers novel biology.</title>
        <authorList>
            <person name="Wiegand S."/>
            <person name="Jogler M."/>
            <person name="Boedeker C."/>
            <person name="Pinto D."/>
            <person name="Vollmers J."/>
            <person name="Rivas-Marin E."/>
            <person name="Kohn T."/>
            <person name="Peeters S.H."/>
            <person name="Heuer A."/>
            <person name="Rast P."/>
            <person name="Oberbeckmann S."/>
            <person name="Bunk B."/>
            <person name="Jeske O."/>
            <person name="Meyerdierks A."/>
            <person name="Storesund J.E."/>
            <person name="Kallscheuer N."/>
            <person name="Luecker S."/>
            <person name="Lage O.M."/>
            <person name="Pohl T."/>
            <person name="Merkel B.J."/>
            <person name="Hornburger P."/>
            <person name="Mueller R.-W."/>
            <person name="Bruemmer F."/>
            <person name="Labrenz M."/>
            <person name="Spormann A.M."/>
            <person name="Op den Camp H."/>
            <person name="Overmann J."/>
            <person name="Amann R."/>
            <person name="Jetten M.S.M."/>
            <person name="Mascher T."/>
            <person name="Medema M.H."/>
            <person name="Devos D.P."/>
            <person name="Kaster A.-K."/>
            <person name="Ovreas L."/>
            <person name="Rohde M."/>
            <person name="Galperin M.Y."/>
            <person name="Jogler C."/>
        </authorList>
    </citation>
    <scope>NUCLEOTIDE SEQUENCE [LARGE SCALE GENOMIC DNA]</scope>
    <source>
        <strain evidence="9 10">Pla110</strain>
    </source>
</reference>
<keyword evidence="3 7" id="KW-0808">Transferase</keyword>
<dbReference type="InterPro" id="IPR029028">
    <property type="entry name" value="Alpha/beta_knot_MTases"/>
</dbReference>
<keyword evidence="4 7" id="KW-0949">S-adenosyl-L-methionine</keyword>